<reference evidence="2 3" key="1">
    <citation type="journal article" date="2014" name="PLoS Genet.">
        <title>Phylogenetically driven sequencing of extremely halophilic archaea reveals strategies for static and dynamic osmo-response.</title>
        <authorList>
            <person name="Becker E.A."/>
            <person name="Seitzer P.M."/>
            <person name="Tritt A."/>
            <person name="Larsen D."/>
            <person name="Krusor M."/>
            <person name="Yao A.I."/>
            <person name="Wu D."/>
            <person name="Madern D."/>
            <person name="Eisen J.A."/>
            <person name="Darling A.E."/>
            <person name="Facciotti M.T."/>
        </authorList>
    </citation>
    <scope>NUCLEOTIDE SEQUENCE [LARGE SCALE GENOMIC DNA]</scope>
    <source>
        <strain evidence="2 3">100A6</strain>
    </source>
</reference>
<dbReference type="SUPFAM" id="SSF53756">
    <property type="entry name" value="UDP-Glycosyltransferase/glycogen phosphorylase"/>
    <property type="match status" value="1"/>
</dbReference>
<dbReference type="CDD" id="cd03794">
    <property type="entry name" value="GT4_WbuB-like"/>
    <property type="match status" value="1"/>
</dbReference>
<feature type="domain" description="Glycosyltransferase subfamily 4-like N-terminal" evidence="1">
    <location>
        <begin position="37"/>
        <end position="224"/>
    </location>
</feature>
<sequence length="434" mass="47626">MVENARCDEPTTRPAATIEVVVHICMLLPERFPPDIRVEKEAAALTRAGHSITLLCRGDASQPTFDRVDGIDVERLPANGMFDGISGLFDGVRYVSTQVHPAWKRAVLTLDAARPIDAIHVHDLPLVRTGLVCGERLDVPVVADLHENYPEAARQIQRMRGWREIARDLEALFQRVFLSPWRLKRAERHAVGNADRVLTVCEEARAHYLRDCGGDPERVDVVSNTVDRTAFDPETATAPDLPFDPDESFVVSYIGNFTEHRGLDSLIEGFARLAETTPEAELLLVGTGNARYVARLKSLAASLGVRDRVRFTGWVPFADVPGYVAASDVCVVPHASTPHTETTVPHKLFQAMAMGVPVLVSDVAPLARVVTRTESGLVAPAGDGPAMGEALADLADADLARELGANGRRATEHEYNWERDGARLRAVYDDLREI</sequence>
<organism evidence="2 3">
    <name type="scientific">Halococcus hamelinensis 100A6</name>
    <dbReference type="NCBI Taxonomy" id="1132509"/>
    <lineage>
        <taxon>Archaea</taxon>
        <taxon>Methanobacteriati</taxon>
        <taxon>Methanobacteriota</taxon>
        <taxon>Stenosarchaea group</taxon>
        <taxon>Halobacteria</taxon>
        <taxon>Halobacteriales</taxon>
        <taxon>Halococcaceae</taxon>
        <taxon>Halococcus</taxon>
    </lineage>
</organism>
<gene>
    <name evidence="2" type="ORF">C447_16299</name>
</gene>
<accession>M0LQH8</accession>
<evidence type="ECO:0000259" key="1">
    <source>
        <dbReference type="Pfam" id="PF13579"/>
    </source>
</evidence>
<protein>
    <submittedName>
        <fullName evidence="2">Glycosyltransferase</fullName>
    </submittedName>
</protein>
<dbReference type="eggNOG" id="arCOG01410">
    <property type="taxonomic scope" value="Archaea"/>
</dbReference>
<dbReference type="EMBL" id="AOMB01000043">
    <property type="protein sequence ID" value="EMA35736.1"/>
    <property type="molecule type" value="Genomic_DNA"/>
</dbReference>
<dbReference type="Pfam" id="PF13692">
    <property type="entry name" value="Glyco_trans_1_4"/>
    <property type="match status" value="1"/>
</dbReference>
<dbReference type="AlphaFoldDB" id="M0LQH8"/>
<comment type="caution">
    <text evidence="2">The sequence shown here is derived from an EMBL/GenBank/DDBJ whole genome shotgun (WGS) entry which is preliminary data.</text>
</comment>
<dbReference type="Pfam" id="PF13579">
    <property type="entry name" value="Glyco_trans_4_4"/>
    <property type="match status" value="1"/>
</dbReference>
<dbReference type="Gene3D" id="3.40.50.2000">
    <property type="entry name" value="Glycogen Phosphorylase B"/>
    <property type="match status" value="2"/>
</dbReference>
<dbReference type="Proteomes" id="UP000011566">
    <property type="component" value="Unassembled WGS sequence"/>
</dbReference>
<evidence type="ECO:0000313" key="2">
    <source>
        <dbReference type="EMBL" id="EMA35736.1"/>
    </source>
</evidence>
<proteinExistence type="predicted"/>
<dbReference type="InterPro" id="IPR028098">
    <property type="entry name" value="Glyco_trans_4-like_N"/>
</dbReference>
<evidence type="ECO:0000313" key="3">
    <source>
        <dbReference type="Proteomes" id="UP000011566"/>
    </source>
</evidence>
<keyword evidence="2" id="KW-0808">Transferase</keyword>
<name>M0LQH8_9EURY</name>
<dbReference type="PANTHER" id="PTHR12526">
    <property type="entry name" value="GLYCOSYLTRANSFERASE"/>
    <property type="match status" value="1"/>
</dbReference>
<dbReference type="PANTHER" id="PTHR12526:SF600">
    <property type="entry name" value="GLYCOSYL TRANSFERASE GROUP 1"/>
    <property type="match status" value="1"/>
</dbReference>
<dbReference type="GO" id="GO:0016757">
    <property type="term" value="F:glycosyltransferase activity"/>
    <property type="evidence" value="ECO:0007669"/>
    <property type="project" value="TreeGrafter"/>
</dbReference>
<keyword evidence="3" id="KW-1185">Reference proteome</keyword>
<dbReference type="PATRIC" id="fig|1132509.6.peg.3792"/>